<gene>
    <name evidence="6" type="ORF">CIPAW_07G008600</name>
</gene>
<keyword evidence="3" id="KW-0863">Zinc-finger</keyword>
<dbReference type="GO" id="GO:0008270">
    <property type="term" value="F:zinc ion binding"/>
    <property type="evidence" value="ECO:0007669"/>
    <property type="project" value="UniProtKB-KW"/>
</dbReference>
<keyword evidence="2" id="KW-0677">Repeat</keyword>
<evidence type="ECO:0000256" key="1">
    <source>
        <dbReference type="ARBA" id="ARBA00022723"/>
    </source>
</evidence>
<reference evidence="6" key="1">
    <citation type="submission" date="2020-12" db="EMBL/GenBank/DDBJ databases">
        <title>WGS assembly of Carya illinoinensis cv. Pawnee.</title>
        <authorList>
            <person name="Platts A."/>
            <person name="Shu S."/>
            <person name="Wright S."/>
            <person name="Barry K."/>
            <person name="Edger P."/>
            <person name="Pires J.C."/>
            <person name="Schmutz J."/>
        </authorList>
    </citation>
    <scope>NUCLEOTIDE SEQUENCE</scope>
    <source>
        <tissue evidence="6">Leaf</tissue>
    </source>
</reference>
<dbReference type="PANTHER" id="PTHR32410">
    <property type="entry name" value="CYSTEINE/HISTIDINE-RICH C1 DOMAIN FAMILY PROTEIN"/>
    <property type="match status" value="1"/>
</dbReference>
<evidence type="ECO:0000256" key="3">
    <source>
        <dbReference type="ARBA" id="ARBA00022771"/>
    </source>
</evidence>
<keyword evidence="4" id="KW-0862">Zinc</keyword>
<evidence type="ECO:0000256" key="4">
    <source>
        <dbReference type="ARBA" id="ARBA00022833"/>
    </source>
</evidence>
<evidence type="ECO:0000256" key="2">
    <source>
        <dbReference type="ARBA" id="ARBA00022737"/>
    </source>
</evidence>
<feature type="domain" description="Zinc finger PHD-type" evidence="5">
    <location>
        <begin position="284"/>
        <end position="343"/>
    </location>
</feature>
<dbReference type="AlphaFoldDB" id="A0A8T1Q0B6"/>
<keyword evidence="1" id="KW-0479">Metal-binding</keyword>
<dbReference type="EMBL" id="CM031815">
    <property type="protein sequence ID" value="KAG6646432.1"/>
    <property type="molecule type" value="Genomic_DNA"/>
</dbReference>
<proteinExistence type="predicted"/>
<dbReference type="SMART" id="SM00249">
    <property type="entry name" value="PHD"/>
    <property type="match status" value="4"/>
</dbReference>
<accession>A0A8T1Q0B6</accession>
<dbReference type="InterPro" id="IPR001965">
    <property type="entry name" value="Znf_PHD"/>
</dbReference>
<name>A0A8T1Q0B6_CARIL</name>
<organism evidence="6 7">
    <name type="scientific">Carya illinoinensis</name>
    <name type="common">Pecan</name>
    <dbReference type="NCBI Taxonomy" id="32201"/>
    <lineage>
        <taxon>Eukaryota</taxon>
        <taxon>Viridiplantae</taxon>
        <taxon>Streptophyta</taxon>
        <taxon>Embryophyta</taxon>
        <taxon>Tracheophyta</taxon>
        <taxon>Spermatophyta</taxon>
        <taxon>Magnoliopsida</taxon>
        <taxon>eudicotyledons</taxon>
        <taxon>Gunneridae</taxon>
        <taxon>Pentapetalae</taxon>
        <taxon>rosids</taxon>
        <taxon>fabids</taxon>
        <taxon>Fagales</taxon>
        <taxon>Juglandaceae</taxon>
        <taxon>Carya</taxon>
    </lineage>
</organism>
<evidence type="ECO:0000313" key="6">
    <source>
        <dbReference type="EMBL" id="KAG6646432.1"/>
    </source>
</evidence>
<dbReference type="PANTHER" id="PTHR32410:SF163">
    <property type="entry name" value="DC1 DOMAIN-CONTAINING PROTEIN"/>
    <property type="match status" value="1"/>
</dbReference>
<dbReference type="Pfam" id="PF03107">
    <property type="entry name" value="C1_2"/>
    <property type="match status" value="8"/>
</dbReference>
<feature type="domain" description="Zinc finger PHD-type" evidence="5">
    <location>
        <begin position="25"/>
        <end position="99"/>
    </location>
</feature>
<evidence type="ECO:0000259" key="5">
    <source>
        <dbReference type="SMART" id="SM00249"/>
    </source>
</evidence>
<protein>
    <recommendedName>
        <fullName evidence="5">Zinc finger PHD-type domain-containing protein</fullName>
    </recommendedName>
</protein>
<feature type="domain" description="Zinc finger PHD-type" evidence="5">
    <location>
        <begin position="138"/>
        <end position="200"/>
    </location>
</feature>
<evidence type="ECO:0000313" key="7">
    <source>
        <dbReference type="Proteomes" id="UP000811609"/>
    </source>
</evidence>
<dbReference type="InterPro" id="IPR004146">
    <property type="entry name" value="DC1"/>
</dbReference>
<feature type="domain" description="Zinc finger PHD-type" evidence="5">
    <location>
        <begin position="446"/>
        <end position="511"/>
    </location>
</feature>
<dbReference type="InterPro" id="IPR053192">
    <property type="entry name" value="Vacuole_Formation_Reg"/>
</dbReference>
<comment type="caution">
    <text evidence="6">The sequence shown here is derived from an EMBL/GenBank/DDBJ whole genome shotgun (WGS) entry which is preliminary data.</text>
</comment>
<keyword evidence="7" id="KW-1185">Reference proteome</keyword>
<dbReference type="Proteomes" id="UP000811609">
    <property type="component" value="Chromosome 7"/>
</dbReference>
<sequence>MEIQHFSHHHPLHTLVLLNKVGVDRCKICFLILATDSDDYYGCKECSFYVHKSCAEYPHELQHHSHPKHLLLLKLHRYERCANCNFKQFNFKYKCPHCHEFYLCPKCAFLPLTEKSETHDHPLTLMQKLLPFKCDGFACNACGNKIENAFYFCATCSFVAHLDCAFLPSTVKVIRHKHPLNLIYSLPADQSKRRVCQLCAKTVDMNYWVYCCSSQDFVAHLHCATSNKEKDETFVPKHEEDDLFPYIVNKTKRGGDGTEIHTEIKHFSHEHDLKLTDGLGIDKKCDGCIRPIFPPFYSCVQCGFFLHKSCVELKSELQHSLHRHPLKLLLREKSLNFQCDACRLQCNGFTYCCHKCNFDLDIQCSLIPDILTHPSHEQHQLILASLSKDRICSVCGSSGRCNFSCVDCDFTLDFKCLTQPHMMNYEKHDHPFPLCYTSEDDSGEYYCDICEEKRDPKCWFYYCADCSYPAHLECIRGKHPNLKFGRTFKYDIHQHPLALVQKTFAQCSECGGVGEEDLAYECAECNFIVHPFCTE</sequence>